<evidence type="ECO:0000313" key="6">
    <source>
        <dbReference type="EMBL" id="KAK1339396.1"/>
    </source>
</evidence>
<comment type="function">
    <text evidence="3">Probable oxidoreductase.</text>
</comment>
<comment type="similarity">
    <text evidence="1">Belongs to the pyrroline-5-carboxylate reductase family.</text>
</comment>
<organism evidence="6 7">
    <name type="scientific">Cnephaeus nilssonii</name>
    <name type="common">Northern bat</name>
    <name type="synonym">Eptesicus nilssonii</name>
    <dbReference type="NCBI Taxonomy" id="3371016"/>
    <lineage>
        <taxon>Eukaryota</taxon>
        <taxon>Metazoa</taxon>
        <taxon>Chordata</taxon>
        <taxon>Craniata</taxon>
        <taxon>Vertebrata</taxon>
        <taxon>Euteleostomi</taxon>
        <taxon>Mammalia</taxon>
        <taxon>Eutheria</taxon>
        <taxon>Laurasiatheria</taxon>
        <taxon>Chiroptera</taxon>
        <taxon>Yangochiroptera</taxon>
        <taxon>Vespertilionidae</taxon>
        <taxon>Cnephaeus</taxon>
    </lineage>
</organism>
<keyword evidence="2" id="KW-0560">Oxidoreductase</keyword>
<dbReference type="AlphaFoldDB" id="A0AA40HYL5"/>
<dbReference type="PANTHER" id="PTHR11645">
    <property type="entry name" value="PYRROLINE-5-CARBOXYLATE REDUCTASE"/>
    <property type="match status" value="1"/>
</dbReference>
<dbReference type="EMBL" id="JAULJE010000009">
    <property type="protein sequence ID" value="KAK1339396.1"/>
    <property type="molecule type" value="Genomic_DNA"/>
</dbReference>
<dbReference type="GO" id="GO:0004735">
    <property type="term" value="F:pyrroline-5-carboxylate reductase activity"/>
    <property type="evidence" value="ECO:0007669"/>
    <property type="project" value="TreeGrafter"/>
</dbReference>
<accession>A0AA40HYL5</accession>
<evidence type="ECO:0000256" key="2">
    <source>
        <dbReference type="ARBA" id="ARBA00023002"/>
    </source>
</evidence>
<dbReference type="PANTHER" id="PTHR11645:SF58">
    <property type="entry name" value="NADP-DEPENDENT OXIDOREDUCTASE DOMAIN-CONTAINING PROTEIN 1"/>
    <property type="match status" value="1"/>
</dbReference>
<dbReference type="GO" id="GO:0055129">
    <property type="term" value="P:L-proline biosynthetic process"/>
    <property type="evidence" value="ECO:0007669"/>
    <property type="project" value="TreeGrafter"/>
</dbReference>
<reference evidence="6" key="1">
    <citation type="submission" date="2023-06" db="EMBL/GenBank/DDBJ databases">
        <title>Reference genome for the Northern bat (Eptesicus nilssonii), a most northern bat species.</title>
        <authorList>
            <person name="Laine V.N."/>
            <person name="Pulliainen A.T."/>
            <person name="Lilley T.M."/>
        </authorList>
    </citation>
    <scope>NUCLEOTIDE SEQUENCE</scope>
    <source>
        <strain evidence="6">BLF_Eptnil</strain>
        <tissue evidence="6">Kidney</tissue>
    </source>
</reference>
<evidence type="ECO:0000256" key="1">
    <source>
        <dbReference type="ARBA" id="ARBA00005525"/>
    </source>
</evidence>
<dbReference type="Pfam" id="PF03807">
    <property type="entry name" value="F420_oxidored"/>
    <property type="match status" value="1"/>
</dbReference>
<comment type="caution">
    <text evidence="6">The sequence shown here is derived from an EMBL/GenBank/DDBJ whole genome shotgun (WGS) entry which is preliminary data.</text>
</comment>
<gene>
    <name evidence="6" type="ORF">QTO34_020079</name>
</gene>
<dbReference type="Gene3D" id="3.40.50.720">
    <property type="entry name" value="NAD(P)-binding Rossmann-like Domain"/>
    <property type="match status" value="1"/>
</dbReference>
<keyword evidence="7" id="KW-1185">Reference proteome</keyword>
<sequence length="359" mass="41123">MDMLSDLKSMQFEYGIEEEDRCWLYLQGRYQGRMTEACAHATFLCKLLHNLRKLIYETQTSRYRSIGSHYTLPKDELKVGIIGGGHLGKQLAHVLLHLVPIPPERLWISTRRPEALEEFQKLGIRCFYHNAYLVGWADVIFLCCLPSQLPNICAEIHTSFKKDSIVYSFVAAIPIPRLKRLLDHSNILRPHYQCVEGFANIWQSNREITAALQDPVILQATCPYNPLGKLRTQLRWLSGVFYAALNTCTAKDLPHALTMQLMNELFLSVHSDNCGEDEASCPKLLIQDFVSQVYAKGLPQRRPLPWFDLTAVQLRDTPFSRKLLTCTGLQDHIIQLYCNEFGFALTKEQQPVVSTSSMF</sequence>
<name>A0AA40HYL5_CNENI</name>
<dbReference type="InterPro" id="IPR028939">
    <property type="entry name" value="P5C_Rdtase_cat_N"/>
</dbReference>
<evidence type="ECO:0000259" key="5">
    <source>
        <dbReference type="Pfam" id="PF03807"/>
    </source>
</evidence>
<evidence type="ECO:0000256" key="3">
    <source>
        <dbReference type="ARBA" id="ARBA00054560"/>
    </source>
</evidence>
<dbReference type="Proteomes" id="UP001177744">
    <property type="component" value="Unassembled WGS sequence"/>
</dbReference>
<protein>
    <recommendedName>
        <fullName evidence="4">NADP-dependent oxidoreductase domain-containing protein 1</fullName>
    </recommendedName>
</protein>
<feature type="domain" description="Pyrroline-5-carboxylate reductase catalytic N-terminal" evidence="5">
    <location>
        <begin position="78"/>
        <end position="169"/>
    </location>
</feature>
<evidence type="ECO:0000313" key="7">
    <source>
        <dbReference type="Proteomes" id="UP001177744"/>
    </source>
</evidence>
<evidence type="ECO:0000256" key="4">
    <source>
        <dbReference type="ARBA" id="ARBA00072230"/>
    </source>
</evidence>
<dbReference type="SUPFAM" id="SSF51735">
    <property type="entry name" value="NAD(P)-binding Rossmann-fold domains"/>
    <property type="match status" value="1"/>
</dbReference>
<dbReference type="InterPro" id="IPR036291">
    <property type="entry name" value="NAD(P)-bd_dom_sf"/>
</dbReference>
<dbReference type="FunFam" id="3.40.50.720:FF:000447">
    <property type="entry name" value="NADP dependent oxidoreductase domain containing 1"/>
    <property type="match status" value="1"/>
</dbReference>
<proteinExistence type="inferred from homology"/>